<dbReference type="Pfam" id="PF13563">
    <property type="entry name" value="2_5_RNA_ligase2"/>
    <property type="match status" value="1"/>
</dbReference>
<dbReference type="AlphaFoldDB" id="A0A7C9GVK7"/>
<accession>A0A7C9GVK7</accession>
<sequence>MSDDPRPLILTALLSPPAQAKFEALRREFFPPERNQVPAHVSLFHHLPGRELAAVKRRLQAVCGPLPPPEVEVVGLKSLGQGVAFQLRSPELDNIRGELADGWQTLLIPQDRAGFRAHVTVQNKVSVAEARATLQGLQAGFVPFVTRVPALAIWRYCGGPWEALGQVAFRG</sequence>
<dbReference type="EMBL" id="WIOL01000001">
    <property type="protein sequence ID" value="MQT16154.1"/>
    <property type="molecule type" value="Genomic_DNA"/>
</dbReference>
<dbReference type="SUPFAM" id="SSF55144">
    <property type="entry name" value="LigT-like"/>
    <property type="match status" value="1"/>
</dbReference>
<evidence type="ECO:0000313" key="1">
    <source>
        <dbReference type="EMBL" id="MQT16154.1"/>
    </source>
</evidence>
<dbReference type="InterPro" id="IPR009097">
    <property type="entry name" value="Cyclic_Pdiesterase"/>
</dbReference>
<keyword evidence="1" id="KW-0436">Ligase</keyword>
<proteinExistence type="predicted"/>
<dbReference type="Proteomes" id="UP000481327">
    <property type="component" value="Unassembled WGS sequence"/>
</dbReference>
<name>A0A7C9GVK7_9SPHN</name>
<dbReference type="Gene3D" id="3.90.1140.10">
    <property type="entry name" value="Cyclic phosphodiesterase"/>
    <property type="match status" value="1"/>
</dbReference>
<keyword evidence="2" id="KW-1185">Reference proteome</keyword>
<dbReference type="GO" id="GO:0016874">
    <property type="term" value="F:ligase activity"/>
    <property type="evidence" value="ECO:0007669"/>
    <property type="project" value="UniProtKB-KW"/>
</dbReference>
<dbReference type="RefSeq" id="WP_152576585.1">
    <property type="nucleotide sequence ID" value="NZ_JAATJI010000001.1"/>
</dbReference>
<gene>
    <name evidence="1" type="ORF">F3168_02625</name>
</gene>
<organism evidence="1 2">
    <name type="scientific">Sandarakinorhabdus fusca</name>
    <dbReference type="NCBI Taxonomy" id="1439888"/>
    <lineage>
        <taxon>Bacteria</taxon>
        <taxon>Pseudomonadati</taxon>
        <taxon>Pseudomonadota</taxon>
        <taxon>Alphaproteobacteria</taxon>
        <taxon>Sphingomonadales</taxon>
        <taxon>Sphingosinicellaceae</taxon>
        <taxon>Sandarakinorhabdus</taxon>
    </lineage>
</organism>
<protein>
    <submittedName>
        <fullName evidence="1">2'-5' RNA ligase family protein</fullName>
    </submittedName>
</protein>
<comment type="caution">
    <text evidence="1">The sequence shown here is derived from an EMBL/GenBank/DDBJ whole genome shotgun (WGS) entry which is preliminary data.</text>
</comment>
<evidence type="ECO:0000313" key="2">
    <source>
        <dbReference type="Proteomes" id="UP000481327"/>
    </source>
</evidence>
<reference evidence="1 2" key="1">
    <citation type="submission" date="2019-09" db="EMBL/GenBank/DDBJ databases">
        <title>Polymorphobacter sp. isolated from a lake in China.</title>
        <authorList>
            <person name="Liu Z."/>
        </authorList>
    </citation>
    <scope>NUCLEOTIDE SEQUENCE [LARGE SCALE GENOMIC DNA]</scope>
    <source>
        <strain evidence="1 2">D40P</strain>
    </source>
</reference>